<dbReference type="InterPro" id="IPR051908">
    <property type="entry name" value="Ribosomal_N-acetyltransferase"/>
</dbReference>
<feature type="domain" description="N-acetyltransferase" evidence="1">
    <location>
        <begin position="110"/>
        <end position="220"/>
    </location>
</feature>
<proteinExistence type="predicted"/>
<dbReference type="PANTHER" id="PTHR43441">
    <property type="entry name" value="RIBOSOMAL-PROTEIN-SERINE ACETYLTRANSFERASE"/>
    <property type="match status" value="1"/>
</dbReference>
<evidence type="ECO:0000259" key="1">
    <source>
        <dbReference type="Pfam" id="PF13302"/>
    </source>
</evidence>
<organism evidence="2 3">
    <name type="scientific">Calocera cornea HHB12733</name>
    <dbReference type="NCBI Taxonomy" id="1353952"/>
    <lineage>
        <taxon>Eukaryota</taxon>
        <taxon>Fungi</taxon>
        <taxon>Dikarya</taxon>
        <taxon>Basidiomycota</taxon>
        <taxon>Agaricomycotina</taxon>
        <taxon>Dacrymycetes</taxon>
        <taxon>Dacrymycetales</taxon>
        <taxon>Dacrymycetaceae</taxon>
        <taxon>Calocera</taxon>
    </lineage>
</organism>
<keyword evidence="3" id="KW-1185">Reference proteome</keyword>
<dbReference type="Gene3D" id="3.40.630.30">
    <property type="match status" value="1"/>
</dbReference>
<reference evidence="2 3" key="1">
    <citation type="journal article" date="2016" name="Mol. Biol. Evol.">
        <title>Comparative Genomics of Early-Diverging Mushroom-Forming Fungi Provides Insights into the Origins of Lignocellulose Decay Capabilities.</title>
        <authorList>
            <person name="Nagy L.G."/>
            <person name="Riley R."/>
            <person name="Tritt A."/>
            <person name="Adam C."/>
            <person name="Daum C."/>
            <person name="Floudas D."/>
            <person name="Sun H."/>
            <person name="Yadav J.S."/>
            <person name="Pangilinan J."/>
            <person name="Larsson K.H."/>
            <person name="Matsuura K."/>
            <person name="Barry K."/>
            <person name="Labutti K."/>
            <person name="Kuo R."/>
            <person name="Ohm R.A."/>
            <person name="Bhattacharya S.S."/>
            <person name="Shirouzu T."/>
            <person name="Yoshinaga Y."/>
            <person name="Martin F.M."/>
            <person name="Grigoriev I.V."/>
            <person name="Hibbett D.S."/>
        </authorList>
    </citation>
    <scope>NUCLEOTIDE SEQUENCE [LARGE SCALE GENOMIC DNA]</scope>
    <source>
        <strain evidence="2 3">HHB12733</strain>
    </source>
</reference>
<dbReference type="InterPro" id="IPR016181">
    <property type="entry name" value="Acyl_CoA_acyltransferase"/>
</dbReference>
<dbReference type="GO" id="GO:1990189">
    <property type="term" value="F:protein N-terminal-serine acetyltransferase activity"/>
    <property type="evidence" value="ECO:0007669"/>
    <property type="project" value="TreeGrafter"/>
</dbReference>
<dbReference type="Pfam" id="PF13302">
    <property type="entry name" value="Acetyltransf_3"/>
    <property type="match status" value="1"/>
</dbReference>
<dbReference type="InParanoid" id="A0A165J5Z4"/>
<evidence type="ECO:0000313" key="2">
    <source>
        <dbReference type="EMBL" id="KZT61416.1"/>
    </source>
</evidence>
<accession>A0A165J5Z4</accession>
<protein>
    <recommendedName>
        <fullName evidence="1">N-acetyltransferase domain-containing protein</fullName>
    </recommendedName>
</protein>
<sequence>MSIQIEIVNTYRPPAPPSPSDAAALLLPTPSYNANFVFPVRPLSSNKLALHPFIPALHLPLFQKHASVHPGMFAYLPFGPLPTLQSAAELYLKRVESDPHSTWFCVVDLTRPPATATDLSSEDNDDGSMSPSEIEKDWHGSFAGIIGLLSASASQSQAEIGYLLILPPYQRTHVTTHACSLLLLYLLDPPSRGGLGLRRVQWKANAANERSVRAAERLGFAREAVLRWAMVLPQGKEGLDPPPGEEGTGKGRHTVMLGLCWDDWEAGGREKVEALIRRER</sequence>
<dbReference type="GO" id="GO:0008999">
    <property type="term" value="F:protein-N-terminal-alanine acetyltransferase activity"/>
    <property type="evidence" value="ECO:0007669"/>
    <property type="project" value="TreeGrafter"/>
</dbReference>
<dbReference type="Proteomes" id="UP000076842">
    <property type="component" value="Unassembled WGS sequence"/>
</dbReference>
<dbReference type="InterPro" id="IPR000182">
    <property type="entry name" value="GNAT_dom"/>
</dbReference>
<dbReference type="PANTHER" id="PTHR43441:SF5">
    <property type="entry name" value="FAMILY ACETYLTRANSFERASE, PUTATIVE-RELATED"/>
    <property type="match status" value="1"/>
</dbReference>
<dbReference type="SUPFAM" id="SSF55729">
    <property type="entry name" value="Acyl-CoA N-acyltransferases (Nat)"/>
    <property type="match status" value="1"/>
</dbReference>
<dbReference type="AlphaFoldDB" id="A0A165J5Z4"/>
<dbReference type="OrthoDB" id="41238at2759"/>
<gene>
    <name evidence="2" type="ORF">CALCODRAFT_553136</name>
</gene>
<dbReference type="EMBL" id="KV423923">
    <property type="protein sequence ID" value="KZT61416.1"/>
    <property type="molecule type" value="Genomic_DNA"/>
</dbReference>
<name>A0A165J5Z4_9BASI</name>
<evidence type="ECO:0000313" key="3">
    <source>
        <dbReference type="Proteomes" id="UP000076842"/>
    </source>
</evidence>